<proteinExistence type="predicted"/>
<dbReference type="RefSeq" id="WP_062687356.1">
    <property type="nucleotide sequence ID" value="NZ_KQ758710.1"/>
</dbReference>
<dbReference type="AlphaFoldDB" id="A0A0V8JGV4"/>
<keyword evidence="2" id="KW-1185">Reference proteome</keyword>
<dbReference type="Proteomes" id="UP000053681">
    <property type="component" value="Unassembled WGS sequence"/>
</dbReference>
<dbReference type="Pfam" id="PF01257">
    <property type="entry name" value="2Fe-2S_thioredx"/>
    <property type="match status" value="1"/>
</dbReference>
<protein>
    <submittedName>
        <fullName evidence="1">Uncharacterized protein</fullName>
    </submittedName>
</protein>
<reference evidence="1 2" key="1">
    <citation type="submission" date="2015-11" db="EMBL/GenBank/DDBJ databases">
        <title>Bacillus caseinolyticus sp nov.</title>
        <authorList>
            <person name="Dastager S.G."/>
            <person name="Mawlankar R."/>
        </authorList>
    </citation>
    <scope>NUCLEOTIDE SEQUENCE [LARGE SCALE GENOMIC DNA]</scope>
    <source>
        <strain evidence="1 2">SGD-V-76</strain>
    </source>
</reference>
<accession>A0A0V8JGV4</accession>
<dbReference type="InterPro" id="IPR036249">
    <property type="entry name" value="Thioredoxin-like_sf"/>
</dbReference>
<comment type="caution">
    <text evidence="1">The sequence shown here is derived from an EMBL/GenBank/DDBJ whole genome shotgun (WGS) entry which is preliminary data.</text>
</comment>
<evidence type="ECO:0000313" key="1">
    <source>
        <dbReference type="EMBL" id="KSU86290.1"/>
    </source>
</evidence>
<dbReference type="Gene3D" id="3.40.30.10">
    <property type="entry name" value="Glutaredoxin"/>
    <property type="match status" value="1"/>
</dbReference>
<dbReference type="SUPFAM" id="SSF52833">
    <property type="entry name" value="Thioredoxin-like"/>
    <property type="match status" value="1"/>
</dbReference>
<gene>
    <name evidence="1" type="ORF">AS180_19465</name>
</gene>
<organism evidence="1 2">
    <name type="scientific">Priestia veravalensis</name>
    <dbReference type="NCBI Taxonomy" id="1414648"/>
    <lineage>
        <taxon>Bacteria</taxon>
        <taxon>Bacillati</taxon>
        <taxon>Bacillota</taxon>
        <taxon>Bacilli</taxon>
        <taxon>Bacillales</taxon>
        <taxon>Bacillaceae</taxon>
        <taxon>Priestia</taxon>
    </lineage>
</organism>
<name>A0A0V8JGV4_9BACI</name>
<dbReference type="EMBL" id="LNQP01000096">
    <property type="protein sequence ID" value="KSU86290.1"/>
    <property type="molecule type" value="Genomic_DNA"/>
</dbReference>
<sequence length="109" mass="12714">MNMQEVQRHILICNGKSCCKNGGEEVAEAIRDQIKKSGYTKFIHTTKTLCNGQCKNGAITILYPDGIWYKEMDEESGRKLIEEIKEELPLEQKILLYYEEQHFIEKKTE</sequence>
<evidence type="ECO:0000313" key="2">
    <source>
        <dbReference type="Proteomes" id="UP000053681"/>
    </source>
</evidence>
<dbReference type="CDD" id="cd02980">
    <property type="entry name" value="TRX_Fd_family"/>
    <property type="match status" value="1"/>
</dbReference>